<dbReference type="HOGENOM" id="CLU_2552888_0_0_6"/>
<accession>A0A0H3DYQ7</accession>
<dbReference type="Proteomes" id="UP000002230">
    <property type="component" value="Chromosome"/>
</dbReference>
<keyword evidence="2" id="KW-0732">Signal</keyword>
<proteinExistence type="predicted"/>
<evidence type="ECO:0008006" key="5">
    <source>
        <dbReference type="Google" id="ProtNLM"/>
    </source>
</evidence>
<evidence type="ECO:0000256" key="1">
    <source>
        <dbReference type="SAM" id="MobiDB-lite"/>
    </source>
</evidence>
<evidence type="ECO:0000313" key="3">
    <source>
        <dbReference type="EMBL" id="ADM43106.1"/>
    </source>
</evidence>
<feature type="chain" id="PRO_5005202657" description="DUF2756 domain-containing protein" evidence="2">
    <location>
        <begin position="21"/>
        <end position="97"/>
    </location>
</feature>
<feature type="compositionally biased region" description="Low complexity" evidence="1">
    <location>
        <begin position="54"/>
        <end position="74"/>
    </location>
</feature>
<dbReference type="KEGG" id="etd:ETAF_3004"/>
<dbReference type="AlphaFoldDB" id="A0A0H3DYQ7"/>
<dbReference type="EMBL" id="CP002154">
    <property type="protein sequence ID" value="ADM43106.1"/>
    <property type="molecule type" value="Genomic_DNA"/>
</dbReference>
<keyword evidence="4" id="KW-1185">Reference proteome</keyword>
<sequence length="97" mass="11146">MRYIVLTLSLLGGALLPAHADSALMQQQQQMIQQQQQQFQQQRNSAAQQSLRNTQTQIQRDAQAQQIQQLNQRMQRNDPLWQSQQGVTPTPIPPRAQ</sequence>
<feature type="region of interest" description="Disordered" evidence="1">
    <location>
        <begin position="36"/>
        <end position="97"/>
    </location>
</feature>
<reference evidence="3 4" key="2">
    <citation type="journal article" date="2011" name="BMC Immunol.">
        <title>Comparison of static immersion and intravenous injection systems for exposure of zebrafish embryos to the natural pathogen Edwardsiella tarda.</title>
        <authorList>
            <person name="van Soest J.J."/>
            <person name="Stockhammer O.W."/>
            <person name="Ordas A."/>
            <person name="Bloemberg G.V."/>
            <person name="Spaink H.P."/>
            <person name="Meijer A.H."/>
        </authorList>
    </citation>
    <scope>NUCLEOTIDE SEQUENCE [LARGE SCALE GENOMIC DNA]</scope>
    <source>
        <strain evidence="3 4">FL6-60</strain>
    </source>
</reference>
<evidence type="ECO:0000256" key="2">
    <source>
        <dbReference type="SAM" id="SignalP"/>
    </source>
</evidence>
<reference evidence="4" key="1">
    <citation type="submission" date="2010-08" db="EMBL/GenBank/DDBJ databases">
        <title>Genome comparisons of Edwardsiella bacteria analysed using deep sequencing technology.</title>
        <authorList>
            <person name="van Soest J.J."/>
            <person name="Henkel C.V."/>
            <person name="Jansen H.J."/>
            <person name="van den Hondel C.A.M.J.J."/>
            <person name="Bloemberg G.V."/>
            <person name="Meijer A.H."/>
            <person name="Spaink H.P."/>
        </authorList>
    </citation>
    <scope>NUCLEOTIDE SEQUENCE [LARGE SCALE GENOMIC DNA]</scope>
    <source>
        <strain evidence="4">FL6-60</strain>
    </source>
</reference>
<name>A0A0H3DYQ7_EDWTF</name>
<evidence type="ECO:0000313" key="4">
    <source>
        <dbReference type="Proteomes" id="UP000002230"/>
    </source>
</evidence>
<organism evidence="3 4">
    <name type="scientific">Edwardsiella tarda (strain FL6-60)</name>
    <dbReference type="NCBI Taxonomy" id="718251"/>
    <lineage>
        <taxon>Bacteria</taxon>
        <taxon>Pseudomonadati</taxon>
        <taxon>Pseudomonadota</taxon>
        <taxon>Gammaproteobacteria</taxon>
        <taxon>Enterobacterales</taxon>
        <taxon>Hafniaceae</taxon>
        <taxon>Edwardsiella</taxon>
    </lineage>
</organism>
<protein>
    <recommendedName>
        <fullName evidence="5">DUF2756 domain-containing protein</fullName>
    </recommendedName>
</protein>
<feature type="signal peptide" evidence="2">
    <location>
        <begin position="1"/>
        <end position="20"/>
    </location>
</feature>
<gene>
    <name evidence="3" type="ordered locus">ETAF_3004</name>
</gene>
<feature type="compositionally biased region" description="Polar residues" evidence="1">
    <location>
        <begin position="43"/>
        <end position="53"/>
    </location>
</feature>
<dbReference type="PATRIC" id="fig|718251.5.peg.3133"/>